<organism evidence="2 3">
    <name type="scientific">candidate division WWE3 bacterium RIFCSPLOWO2_02_FULL_53_10</name>
    <dbReference type="NCBI Taxonomy" id="1802629"/>
    <lineage>
        <taxon>Bacteria</taxon>
        <taxon>Katanobacteria</taxon>
    </lineage>
</organism>
<accession>A0A1F4W483</accession>
<feature type="transmembrane region" description="Helical" evidence="1">
    <location>
        <begin position="63"/>
        <end position="85"/>
    </location>
</feature>
<evidence type="ECO:0008006" key="4">
    <source>
        <dbReference type="Google" id="ProtNLM"/>
    </source>
</evidence>
<comment type="caution">
    <text evidence="2">The sequence shown here is derived from an EMBL/GenBank/DDBJ whole genome shotgun (WGS) entry which is preliminary data.</text>
</comment>
<evidence type="ECO:0000313" key="2">
    <source>
        <dbReference type="EMBL" id="OGC64211.1"/>
    </source>
</evidence>
<keyword evidence="1" id="KW-0812">Transmembrane</keyword>
<evidence type="ECO:0000313" key="3">
    <source>
        <dbReference type="Proteomes" id="UP000176492"/>
    </source>
</evidence>
<evidence type="ECO:0000256" key="1">
    <source>
        <dbReference type="SAM" id="Phobius"/>
    </source>
</evidence>
<proteinExistence type="predicted"/>
<name>A0A1F4W483_UNCKA</name>
<keyword evidence="1" id="KW-0472">Membrane</keyword>
<dbReference type="SUPFAM" id="SSF54523">
    <property type="entry name" value="Pili subunits"/>
    <property type="match status" value="1"/>
</dbReference>
<dbReference type="Pfam" id="PF07963">
    <property type="entry name" value="N_methyl"/>
    <property type="match status" value="1"/>
</dbReference>
<dbReference type="InterPro" id="IPR045584">
    <property type="entry name" value="Pilin-like"/>
</dbReference>
<dbReference type="NCBIfam" id="TIGR02532">
    <property type="entry name" value="IV_pilin_GFxxxE"/>
    <property type="match status" value="1"/>
</dbReference>
<dbReference type="Proteomes" id="UP000176492">
    <property type="component" value="Unassembled WGS sequence"/>
</dbReference>
<reference evidence="2 3" key="1">
    <citation type="journal article" date="2016" name="Nat. Commun.">
        <title>Thousands of microbial genomes shed light on interconnected biogeochemical processes in an aquifer system.</title>
        <authorList>
            <person name="Anantharaman K."/>
            <person name="Brown C.T."/>
            <person name="Hug L.A."/>
            <person name="Sharon I."/>
            <person name="Castelle C.J."/>
            <person name="Probst A.J."/>
            <person name="Thomas B.C."/>
            <person name="Singh A."/>
            <person name="Wilkins M.J."/>
            <person name="Karaoz U."/>
            <person name="Brodie E.L."/>
            <person name="Williams K.H."/>
            <person name="Hubbard S.S."/>
            <person name="Banfield J.F."/>
        </authorList>
    </citation>
    <scope>NUCLEOTIDE SEQUENCE [LARGE SCALE GENOMIC DNA]</scope>
</reference>
<gene>
    <name evidence="2" type="ORF">A3J33_01620</name>
</gene>
<dbReference type="EMBL" id="MEVM01000178">
    <property type="protein sequence ID" value="OGC64211.1"/>
    <property type="molecule type" value="Genomic_DNA"/>
</dbReference>
<sequence length="224" mass="24768">MQKLQAKSHKPYAVRRRQAFISELVRRQSYRAKRDGFITELARKFHPVFGGTKSLNAVRGFTLIELLIYLALVSIFLTAATTSMWDIILGNTKSSVEQEVQESLRYASHRLSFEIRNANSIGASSDFGVNLAATPGAALSLNSPSPDNPTEFRVNNGLLQIKQGSGDWTTITSSALEVTNLVFTNLTDDSSENVQFTVTVNYLNPGDRSELEKSATFESASQLR</sequence>
<dbReference type="InterPro" id="IPR012902">
    <property type="entry name" value="N_methyl_site"/>
</dbReference>
<dbReference type="AlphaFoldDB" id="A0A1F4W483"/>
<protein>
    <recommendedName>
        <fullName evidence="4">Prepilin-type N-terminal cleavage/methylation domain-containing protein</fullName>
    </recommendedName>
</protein>
<keyword evidence="1" id="KW-1133">Transmembrane helix</keyword>